<evidence type="ECO:0000313" key="3">
    <source>
        <dbReference type="EMBL" id="THV35616.1"/>
    </source>
</evidence>
<proteinExistence type="predicted"/>
<dbReference type="Proteomes" id="UP000308760">
    <property type="component" value="Unassembled WGS sequence"/>
</dbReference>
<evidence type="ECO:0000256" key="2">
    <source>
        <dbReference type="SAM" id="SignalP"/>
    </source>
</evidence>
<feature type="signal peptide" evidence="2">
    <location>
        <begin position="1"/>
        <end position="24"/>
    </location>
</feature>
<protein>
    <recommendedName>
        <fullName evidence="5">SH3 domain-containing protein</fullName>
    </recommendedName>
</protein>
<gene>
    <name evidence="3" type="ORF">FAB82_22325</name>
</gene>
<feature type="chain" id="PRO_5038459461" description="SH3 domain-containing protein" evidence="2">
    <location>
        <begin position="25"/>
        <end position="136"/>
    </location>
</feature>
<dbReference type="AlphaFoldDB" id="A0A4V4HQZ8"/>
<keyword evidence="2" id="KW-0732">Signal</keyword>
<evidence type="ECO:0000313" key="4">
    <source>
        <dbReference type="Proteomes" id="UP000308760"/>
    </source>
</evidence>
<name>A0A4V4HQZ8_9ACTN</name>
<evidence type="ECO:0000256" key="1">
    <source>
        <dbReference type="SAM" id="MobiDB-lite"/>
    </source>
</evidence>
<reference evidence="3 4" key="2">
    <citation type="submission" date="2019-05" db="EMBL/GenBank/DDBJ databases">
        <title>Glycomyces buryatensis sp. nov.</title>
        <authorList>
            <person name="Nikitina E."/>
        </authorList>
    </citation>
    <scope>NUCLEOTIDE SEQUENCE [LARGE SCALE GENOMIC DNA]</scope>
    <source>
        <strain evidence="3 4">18</strain>
    </source>
</reference>
<comment type="caution">
    <text evidence="3">The sequence shown here is derived from an EMBL/GenBank/DDBJ whole genome shotgun (WGS) entry which is preliminary data.</text>
</comment>
<organism evidence="3 4">
    <name type="scientific">Glycomyces buryatensis</name>
    <dbReference type="NCBI Taxonomy" id="2570927"/>
    <lineage>
        <taxon>Bacteria</taxon>
        <taxon>Bacillati</taxon>
        <taxon>Actinomycetota</taxon>
        <taxon>Actinomycetes</taxon>
        <taxon>Glycomycetales</taxon>
        <taxon>Glycomycetaceae</taxon>
        <taxon>Glycomyces</taxon>
    </lineage>
</organism>
<reference evidence="4" key="1">
    <citation type="submission" date="2019-04" db="EMBL/GenBank/DDBJ databases">
        <title>Nocardioides xinjiangensis sp. nov.</title>
        <authorList>
            <person name="Liu S."/>
        </authorList>
    </citation>
    <scope>NUCLEOTIDE SEQUENCE [LARGE SCALE GENOMIC DNA]</scope>
    <source>
        <strain evidence="4">18</strain>
    </source>
</reference>
<feature type="region of interest" description="Disordered" evidence="1">
    <location>
        <begin position="36"/>
        <end position="56"/>
    </location>
</feature>
<keyword evidence="4" id="KW-1185">Reference proteome</keyword>
<evidence type="ECO:0008006" key="5">
    <source>
        <dbReference type="Google" id="ProtNLM"/>
    </source>
</evidence>
<dbReference type="RefSeq" id="WP_136536776.1">
    <property type="nucleotide sequence ID" value="NZ_STGY01000073.1"/>
</dbReference>
<dbReference type="OrthoDB" id="9908080at2"/>
<accession>A0A4V4HQZ8</accession>
<dbReference type="EMBL" id="STGY01000073">
    <property type="protein sequence ID" value="THV35616.1"/>
    <property type="molecule type" value="Genomic_DNA"/>
</dbReference>
<sequence length="136" mass="14262">MGRTKVFGALAVFGAAVALFFATAAPVAAEETELLEPDGSISASTTDIEQSDAEEVNCAAATDRTEVRIREAPSTDSAIVSFMESGVWYYSACDSTPGGEYGGDCGAGFHWLEVYIGDTVGYVALLCLDGWVEVDV</sequence>